<gene>
    <name evidence="1" type="ORF">J2S43_002353</name>
</gene>
<comment type="caution">
    <text evidence="1">The sequence shown here is derived from an EMBL/GenBank/DDBJ whole genome shotgun (WGS) entry which is preliminary data.</text>
</comment>
<reference evidence="1 2" key="1">
    <citation type="submission" date="2023-07" db="EMBL/GenBank/DDBJ databases">
        <title>Sequencing the genomes of 1000 actinobacteria strains.</title>
        <authorList>
            <person name="Klenk H.-P."/>
        </authorList>
    </citation>
    <scope>NUCLEOTIDE SEQUENCE [LARGE SCALE GENOMIC DNA]</scope>
    <source>
        <strain evidence="1 2">DSM 44710</strain>
    </source>
</reference>
<proteinExistence type="predicted"/>
<accession>A0ABT9MQX7</accession>
<organism evidence="1 2">
    <name type="scientific">Catenuloplanes nepalensis</name>
    <dbReference type="NCBI Taxonomy" id="587533"/>
    <lineage>
        <taxon>Bacteria</taxon>
        <taxon>Bacillati</taxon>
        <taxon>Actinomycetota</taxon>
        <taxon>Actinomycetes</taxon>
        <taxon>Micromonosporales</taxon>
        <taxon>Micromonosporaceae</taxon>
        <taxon>Catenuloplanes</taxon>
    </lineage>
</organism>
<evidence type="ECO:0000313" key="1">
    <source>
        <dbReference type="EMBL" id="MDP9793841.1"/>
    </source>
</evidence>
<protein>
    <submittedName>
        <fullName evidence="1">Uncharacterized protein</fullName>
    </submittedName>
</protein>
<evidence type="ECO:0000313" key="2">
    <source>
        <dbReference type="Proteomes" id="UP001240984"/>
    </source>
</evidence>
<dbReference type="Proteomes" id="UP001240984">
    <property type="component" value="Unassembled WGS sequence"/>
</dbReference>
<sequence>MRIGRYPLRSLPATATQLHDEYADSWRITPAAGTRERIERYETGRMTLRESRRKRPCHRFDGALLFPICHVLLR</sequence>
<name>A0ABT9MQX7_9ACTN</name>
<dbReference type="EMBL" id="JAUSRA010000001">
    <property type="protein sequence ID" value="MDP9793841.1"/>
    <property type="molecule type" value="Genomic_DNA"/>
</dbReference>
<keyword evidence="2" id="KW-1185">Reference proteome</keyword>
<dbReference type="RefSeq" id="WP_306828928.1">
    <property type="nucleotide sequence ID" value="NZ_JAUSRA010000001.1"/>
</dbReference>